<dbReference type="AlphaFoldDB" id="H3D4B8"/>
<comment type="subcellular location">
    <subcellularLocation>
        <location evidence="1 11">Cytoplasm</location>
        <location evidence="1 11">Cytoskeleton</location>
    </subcellularLocation>
</comment>
<dbReference type="SMART" id="SM00028">
    <property type="entry name" value="TPR"/>
    <property type="match status" value="5"/>
</dbReference>
<keyword evidence="15" id="KW-1185">Reference proteome</keyword>
<comment type="function">
    <text evidence="11">Kinesin is a microtubule-associated force-producing protein that play a role in organelle transport.</text>
</comment>
<dbReference type="Pfam" id="PF13424">
    <property type="entry name" value="TPR_12"/>
    <property type="match status" value="2"/>
</dbReference>
<feature type="region of interest" description="Disordered" evidence="13">
    <location>
        <begin position="154"/>
        <end position="197"/>
    </location>
</feature>
<evidence type="ECO:0000256" key="7">
    <source>
        <dbReference type="ARBA" id="ARBA00023054"/>
    </source>
</evidence>
<comment type="subunit">
    <text evidence="11">Oligomeric complex composed of two heavy chains and two light chains.</text>
</comment>
<evidence type="ECO:0000256" key="6">
    <source>
        <dbReference type="ARBA" id="ARBA00022803"/>
    </source>
</evidence>
<dbReference type="InterPro" id="IPR002151">
    <property type="entry name" value="Kinesin_light"/>
</dbReference>
<evidence type="ECO:0000256" key="10">
    <source>
        <dbReference type="PROSITE-ProRule" id="PRU00339"/>
    </source>
</evidence>
<evidence type="ECO:0000256" key="3">
    <source>
        <dbReference type="ARBA" id="ARBA00022490"/>
    </source>
</evidence>
<keyword evidence="6 10" id="KW-0802">TPR repeat</keyword>
<dbReference type="GO" id="GO:0021961">
    <property type="term" value="P:posterior commissure morphogenesis"/>
    <property type="evidence" value="ECO:0007669"/>
    <property type="project" value="Ensembl"/>
</dbReference>
<feature type="compositionally biased region" description="Basic and acidic residues" evidence="13">
    <location>
        <begin position="512"/>
        <end position="524"/>
    </location>
</feature>
<feature type="compositionally biased region" description="Basic and acidic residues" evidence="13">
    <location>
        <begin position="495"/>
        <end position="505"/>
    </location>
</feature>
<dbReference type="Pfam" id="PF13374">
    <property type="entry name" value="TPR_10"/>
    <property type="match status" value="2"/>
</dbReference>
<dbReference type="OMA" id="HYQERNH"/>
<reference evidence="15" key="1">
    <citation type="journal article" date="2004" name="Nature">
        <title>Genome duplication in the teleost fish Tetraodon nigroviridis reveals the early vertebrate proto-karyotype.</title>
        <authorList>
            <person name="Jaillon O."/>
            <person name="Aury J.-M."/>
            <person name="Brunet F."/>
            <person name="Petit J.-L."/>
            <person name="Stange-Thomann N."/>
            <person name="Mauceli E."/>
            <person name="Bouneau L."/>
            <person name="Fischer C."/>
            <person name="Ozouf-Costaz C."/>
            <person name="Bernot A."/>
            <person name="Nicaud S."/>
            <person name="Jaffe D."/>
            <person name="Fisher S."/>
            <person name="Lutfalla G."/>
            <person name="Dossat C."/>
            <person name="Segurens B."/>
            <person name="Dasilva C."/>
            <person name="Salanoubat M."/>
            <person name="Levy M."/>
            <person name="Boudet N."/>
            <person name="Castellano S."/>
            <person name="Anthouard V."/>
            <person name="Jubin C."/>
            <person name="Castelli V."/>
            <person name="Katinka M."/>
            <person name="Vacherie B."/>
            <person name="Biemont C."/>
            <person name="Skalli Z."/>
            <person name="Cattolico L."/>
            <person name="Poulain J."/>
            <person name="De Berardinis V."/>
            <person name="Cruaud C."/>
            <person name="Duprat S."/>
            <person name="Brottier P."/>
            <person name="Coutanceau J.-P."/>
            <person name="Gouzy J."/>
            <person name="Parra G."/>
            <person name="Lardier G."/>
            <person name="Chapple C."/>
            <person name="McKernan K.J."/>
            <person name="McEwan P."/>
            <person name="Bosak S."/>
            <person name="Kellis M."/>
            <person name="Volff J.-N."/>
            <person name="Guigo R."/>
            <person name="Zody M.C."/>
            <person name="Mesirov J."/>
            <person name="Lindblad-Toh K."/>
            <person name="Birren B."/>
            <person name="Nusbaum C."/>
            <person name="Kahn D."/>
            <person name="Robinson-Rechavi M."/>
            <person name="Laudet V."/>
            <person name="Schachter V."/>
            <person name="Quetier F."/>
            <person name="Saurin W."/>
            <person name="Scarpelli C."/>
            <person name="Wincker P."/>
            <person name="Lander E.S."/>
            <person name="Weissenbach J."/>
            <person name="Roest Crollius H."/>
        </authorList>
    </citation>
    <scope>NUCLEOTIDE SEQUENCE [LARGE SCALE GENOMIC DNA]</scope>
</reference>
<proteinExistence type="inferred from homology"/>
<evidence type="ECO:0000256" key="12">
    <source>
        <dbReference type="SAM" id="Coils"/>
    </source>
</evidence>
<feature type="coiled-coil region" evidence="12">
    <location>
        <begin position="87"/>
        <end position="149"/>
    </location>
</feature>
<feature type="compositionally biased region" description="Basic and acidic residues" evidence="13">
    <location>
        <begin position="154"/>
        <end position="179"/>
    </location>
</feature>
<reference evidence="14" key="2">
    <citation type="submission" date="2025-08" db="UniProtKB">
        <authorList>
            <consortium name="Ensembl"/>
        </authorList>
    </citation>
    <scope>IDENTIFICATION</scope>
</reference>
<dbReference type="Ensembl" id="ENSTNIT00000015561.1">
    <property type="protein sequence ID" value="ENSTNIP00000015356.1"/>
    <property type="gene ID" value="ENSTNIG00000012388.1"/>
</dbReference>
<keyword evidence="3 11" id="KW-0963">Cytoplasm</keyword>
<dbReference type="InParanoid" id="H3D4B8"/>
<dbReference type="GO" id="GO:0021960">
    <property type="term" value="P:anterior commissure morphogenesis"/>
    <property type="evidence" value="ECO:0007669"/>
    <property type="project" value="Ensembl"/>
</dbReference>
<evidence type="ECO:0000256" key="11">
    <source>
        <dbReference type="RuleBase" id="RU367020"/>
    </source>
</evidence>
<dbReference type="SUPFAM" id="SSF48452">
    <property type="entry name" value="TPR-like"/>
    <property type="match status" value="2"/>
</dbReference>
<dbReference type="STRING" id="99883.ENSTNIP00000015356"/>
<evidence type="ECO:0000256" key="9">
    <source>
        <dbReference type="ARBA" id="ARBA00023212"/>
    </source>
</evidence>
<sequence>MSAMVCVKEQEDHGEKLSQDEIISQTKQVIQGLEALKQEHHSILEGLLGTLRCLKQDEEGVLVEEKSHMIRKSLEMLELGLSEAQVMMALSSHLSSVESEKQKLRAQVRRLCQENQWLRDELAGTQQKLQKSEQSVAQLEEEKKHLEFMNQLKKYDEDLSPSEEKDSESSKETLDDLFPRRPGRSGPGLQPSHSAAVAAAQQGGYEIPARLRTLHNLVIQYASQGRYEVAVPLCKQALEDLEKTSGHDHPDVATMLNILALVYRDQNKYKEAANLLNDALAIREKTLGRDHPAVAATLNNLAVLYGKRGKYKEAEPLCKRALEIREKVLGKEHPDVAKQLNNLALLCQNQGKYEEVEYYYMRALEIYQSKLGPDDPNVAKTKNNLASCYLKQGKFKQAETLYKEILTRAHEREFGSVDGENKPIWMHAEEREEQSKGKQKDGSPFGEYGGWYKACKVDSPTVTTTLKNLGALYRRQGKFEAADTLEEAAMRSRKQGLDTVHKQRVAEVLSEPEAREKQRSRESLTSDTVKYESGPDGGEEVSMSVEWNGDGSGSLKRSGSFSKLRASIRRSSEKLVRKLKGGGSSRDGEPKNLGMKRASSLGVLNVVDKAAADRYQERNHRLRKSRDLSTSHTDLAR</sequence>
<evidence type="ECO:0000256" key="8">
    <source>
        <dbReference type="ARBA" id="ARBA00023175"/>
    </source>
</evidence>
<evidence type="ECO:0000256" key="1">
    <source>
        <dbReference type="ARBA" id="ARBA00004245"/>
    </source>
</evidence>
<keyword evidence="9 11" id="KW-0206">Cytoskeleton</keyword>
<dbReference type="Proteomes" id="UP000007303">
    <property type="component" value="Unassembled WGS sequence"/>
</dbReference>
<dbReference type="InterPro" id="IPR011990">
    <property type="entry name" value="TPR-like_helical_dom_sf"/>
</dbReference>
<dbReference type="Gene3D" id="1.25.40.10">
    <property type="entry name" value="Tetratricopeptide repeat domain"/>
    <property type="match status" value="1"/>
</dbReference>
<keyword evidence="8 11" id="KW-0505">Motor protein</keyword>
<feature type="compositionally biased region" description="Basic and acidic residues" evidence="13">
    <location>
        <begin position="610"/>
        <end position="637"/>
    </location>
</feature>
<dbReference type="InterPro" id="IPR015792">
    <property type="entry name" value="Kinesin_light_repeat"/>
</dbReference>
<evidence type="ECO:0000313" key="15">
    <source>
        <dbReference type="Proteomes" id="UP000007303"/>
    </source>
</evidence>
<feature type="region of interest" description="Disordered" evidence="13">
    <location>
        <begin position="492"/>
        <end position="637"/>
    </location>
</feature>
<dbReference type="FunFam" id="1.25.40.10:FF:000003">
    <property type="entry name" value="kinesin light chain isoform X1"/>
    <property type="match status" value="1"/>
</dbReference>
<dbReference type="PRINTS" id="PR00381">
    <property type="entry name" value="KINESINLIGHT"/>
</dbReference>
<organism evidence="14 15">
    <name type="scientific">Tetraodon nigroviridis</name>
    <name type="common">Spotted green pufferfish</name>
    <name type="synonym">Chelonodon nigroviridis</name>
    <dbReference type="NCBI Taxonomy" id="99883"/>
    <lineage>
        <taxon>Eukaryota</taxon>
        <taxon>Metazoa</taxon>
        <taxon>Chordata</taxon>
        <taxon>Craniata</taxon>
        <taxon>Vertebrata</taxon>
        <taxon>Euteleostomi</taxon>
        <taxon>Actinopterygii</taxon>
        <taxon>Neopterygii</taxon>
        <taxon>Teleostei</taxon>
        <taxon>Neoteleostei</taxon>
        <taxon>Acanthomorphata</taxon>
        <taxon>Eupercaria</taxon>
        <taxon>Tetraodontiformes</taxon>
        <taxon>Tetradontoidea</taxon>
        <taxon>Tetraodontidae</taxon>
        <taxon>Tetraodon</taxon>
    </lineage>
</organism>
<evidence type="ECO:0000256" key="2">
    <source>
        <dbReference type="ARBA" id="ARBA00009622"/>
    </source>
</evidence>
<dbReference type="HOGENOM" id="CLU_019953_0_0_1"/>
<evidence type="ECO:0000256" key="5">
    <source>
        <dbReference type="ARBA" id="ARBA00022737"/>
    </source>
</evidence>
<name>H3D4B8_TETNG</name>
<dbReference type="PANTHER" id="PTHR45783:SF7">
    <property type="entry name" value="KINESIN LIGHT CHAIN 1"/>
    <property type="match status" value="1"/>
</dbReference>
<dbReference type="PANTHER" id="PTHR45783">
    <property type="entry name" value="KINESIN LIGHT CHAIN"/>
    <property type="match status" value="1"/>
</dbReference>
<dbReference type="GO" id="GO:0005874">
    <property type="term" value="C:microtubule"/>
    <property type="evidence" value="ECO:0007669"/>
    <property type="project" value="UniProtKB-UniRule"/>
</dbReference>
<dbReference type="InterPro" id="IPR019734">
    <property type="entry name" value="TPR_rpt"/>
</dbReference>
<dbReference type="PROSITE" id="PS50005">
    <property type="entry name" value="TPR"/>
    <property type="match status" value="2"/>
</dbReference>
<keyword evidence="7 12" id="KW-0175">Coiled coil</keyword>
<dbReference type="GO" id="GO:0007018">
    <property type="term" value="P:microtubule-based movement"/>
    <property type="evidence" value="ECO:0007669"/>
    <property type="project" value="TreeGrafter"/>
</dbReference>
<dbReference type="GO" id="GO:0005737">
    <property type="term" value="C:cytoplasm"/>
    <property type="evidence" value="ECO:0007669"/>
    <property type="project" value="TreeGrafter"/>
</dbReference>
<feature type="repeat" description="TPR" evidence="10">
    <location>
        <begin position="253"/>
        <end position="286"/>
    </location>
</feature>
<evidence type="ECO:0000313" key="14">
    <source>
        <dbReference type="Ensembl" id="ENSTNIP00000015356.1"/>
    </source>
</evidence>
<feature type="repeat" description="TPR" evidence="10">
    <location>
        <begin position="295"/>
        <end position="328"/>
    </location>
</feature>
<evidence type="ECO:0000256" key="13">
    <source>
        <dbReference type="SAM" id="MobiDB-lite"/>
    </source>
</evidence>
<dbReference type="PROSITE" id="PS01160">
    <property type="entry name" value="KINESIN_LIGHT"/>
    <property type="match status" value="1"/>
</dbReference>
<reference evidence="14" key="3">
    <citation type="submission" date="2025-09" db="UniProtKB">
        <authorList>
            <consortium name="Ensembl"/>
        </authorList>
    </citation>
    <scope>IDENTIFICATION</scope>
</reference>
<keyword evidence="4 11" id="KW-0493">Microtubule</keyword>
<dbReference type="GeneTree" id="ENSGT00940000155555"/>
<protein>
    <recommendedName>
        <fullName evidence="11">Kinesin light chain</fullName>
    </recommendedName>
</protein>
<comment type="similarity">
    <text evidence="2 11">Belongs to the kinesin light chain family.</text>
</comment>
<keyword evidence="5" id="KW-0677">Repeat</keyword>
<dbReference type="GO" id="GO:0019894">
    <property type="term" value="F:kinesin binding"/>
    <property type="evidence" value="ECO:0007669"/>
    <property type="project" value="TreeGrafter"/>
</dbReference>
<evidence type="ECO:0000256" key="4">
    <source>
        <dbReference type="ARBA" id="ARBA00022701"/>
    </source>
</evidence>
<dbReference type="GO" id="GO:0005871">
    <property type="term" value="C:kinesin complex"/>
    <property type="evidence" value="ECO:0007669"/>
    <property type="project" value="UniProtKB-UniRule"/>
</dbReference>
<accession>H3D4B8</accession>